<evidence type="ECO:0000313" key="2">
    <source>
        <dbReference type="Proteomes" id="UP001262582"/>
    </source>
</evidence>
<comment type="caution">
    <text evidence="1">The sequence shown here is derived from an EMBL/GenBank/DDBJ whole genome shotgun (WGS) entry which is preliminary data.</text>
</comment>
<accession>A0ABU3D4K2</accession>
<dbReference type="Proteomes" id="UP001262582">
    <property type="component" value="Unassembled WGS sequence"/>
</dbReference>
<sequence length="167" mass="19558">MDEKRRKFSREYLKARKKFRDYADQDSVLQGNDNIIGRIGEAIAHSFLEQQGRIPEVILNQTEPGYDIICHDNGDKVSVKLITFENERGSTSKIKKPFDIFIGIELSNDFNVLRLAYITRKQFEFGLLKMSRVPEPNFSRNMFNINNLFPRFGKVFCQDELKDMKLL</sequence>
<evidence type="ECO:0000313" key="1">
    <source>
        <dbReference type="EMBL" id="MDT0676462.1"/>
    </source>
</evidence>
<protein>
    <submittedName>
        <fullName evidence="1">Uncharacterized protein</fullName>
    </submittedName>
</protein>
<dbReference type="RefSeq" id="WP_311502806.1">
    <property type="nucleotide sequence ID" value="NZ_JAVRHK010000004.1"/>
</dbReference>
<name>A0ABU3D4K2_9FLAO</name>
<reference evidence="1 2" key="1">
    <citation type="submission" date="2023-09" db="EMBL/GenBank/DDBJ databases">
        <authorList>
            <person name="Rey-Velasco X."/>
        </authorList>
    </citation>
    <scope>NUCLEOTIDE SEQUENCE [LARGE SCALE GENOMIC DNA]</scope>
    <source>
        <strain evidence="1 2">F117</strain>
    </source>
</reference>
<keyword evidence="2" id="KW-1185">Reference proteome</keyword>
<dbReference type="EMBL" id="JAVRHK010000004">
    <property type="protein sequence ID" value="MDT0676462.1"/>
    <property type="molecule type" value="Genomic_DNA"/>
</dbReference>
<gene>
    <name evidence="1" type="ORF">RM539_07695</name>
</gene>
<proteinExistence type="predicted"/>
<organism evidence="1 2">
    <name type="scientific">Autumnicola musiva</name>
    <dbReference type="NCBI Taxonomy" id="3075589"/>
    <lineage>
        <taxon>Bacteria</taxon>
        <taxon>Pseudomonadati</taxon>
        <taxon>Bacteroidota</taxon>
        <taxon>Flavobacteriia</taxon>
        <taxon>Flavobacteriales</taxon>
        <taxon>Flavobacteriaceae</taxon>
        <taxon>Autumnicola</taxon>
    </lineage>
</organism>